<dbReference type="AlphaFoldDB" id="A0A0S2DQ26"/>
<dbReference type="PANTHER" id="PTHR30035">
    <property type="entry name" value="LIPOPROTEIN VACJ-RELATED"/>
    <property type="match status" value="1"/>
</dbReference>
<evidence type="ECO:0000256" key="3">
    <source>
        <dbReference type="SAM" id="MobiDB-lite"/>
    </source>
</evidence>
<protein>
    <submittedName>
        <fullName evidence="4">Lipoprotein VacJ</fullName>
    </submittedName>
</protein>
<evidence type="ECO:0000256" key="2">
    <source>
        <dbReference type="ARBA" id="ARBA00022729"/>
    </source>
</evidence>
<dbReference type="PRINTS" id="PR01805">
    <property type="entry name" value="VACJLIPOPROT"/>
</dbReference>
<dbReference type="InterPro" id="IPR007428">
    <property type="entry name" value="MlaA"/>
</dbReference>
<keyword evidence="4" id="KW-0449">Lipoprotein</keyword>
<dbReference type="Pfam" id="PF04333">
    <property type="entry name" value="MlaA"/>
    <property type="match status" value="1"/>
</dbReference>
<reference evidence="4 5" key="1">
    <citation type="submission" date="2015-11" db="EMBL/GenBank/DDBJ databases">
        <title>Genome sequences of Lysobacter enzymogenes strain C3 and Lysobacter antibioticus ATCC 29479.</title>
        <authorList>
            <person name="Kobayashi D.Y."/>
        </authorList>
    </citation>
    <scope>NUCLEOTIDE SEQUENCE [LARGE SCALE GENOMIC DNA]</scope>
    <source>
        <strain evidence="4 5">C3</strain>
    </source>
</reference>
<comment type="similarity">
    <text evidence="1">Belongs to the MlaA family.</text>
</comment>
<dbReference type="Proteomes" id="UP000061569">
    <property type="component" value="Chromosome"/>
</dbReference>
<dbReference type="GO" id="GO:0120010">
    <property type="term" value="P:intermembrane phospholipid transfer"/>
    <property type="evidence" value="ECO:0007669"/>
    <property type="project" value="TreeGrafter"/>
</dbReference>
<gene>
    <name evidence="4" type="primary">vacJ</name>
    <name evidence="4" type="ORF">GLE_5238</name>
</gene>
<organism evidence="4 5">
    <name type="scientific">Lysobacter enzymogenes</name>
    <dbReference type="NCBI Taxonomy" id="69"/>
    <lineage>
        <taxon>Bacteria</taxon>
        <taxon>Pseudomonadati</taxon>
        <taxon>Pseudomonadota</taxon>
        <taxon>Gammaproteobacteria</taxon>
        <taxon>Lysobacterales</taxon>
        <taxon>Lysobacteraceae</taxon>
        <taxon>Lysobacter</taxon>
    </lineage>
</organism>
<dbReference type="STRING" id="69.GLE_5238"/>
<dbReference type="EMBL" id="CP013140">
    <property type="protein sequence ID" value="ALN60579.1"/>
    <property type="molecule type" value="Genomic_DNA"/>
</dbReference>
<feature type="region of interest" description="Disordered" evidence="3">
    <location>
        <begin position="361"/>
        <end position="391"/>
    </location>
</feature>
<dbReference type="PANTHER" id="PTHR30035:SF3">
    <property type="entry name" value="INTERMEMBRANE PHOSPHOLIPID TRANSPORT SYSTEM LIPOPROTEIN MLAA"/>
    <property type="match status" value="1"/>
</dbReference>
<evidence type="ECO:0000313" key="4">
    <source>
        <dbReference type="EMBL" id="ALN60579.1"/>
    </source>
</evidence>
<dbReference type="PATRIC" id="fig|69.6.peg.5156"/>
<dbReference type="GO" id="GO:0016020">
    <property type="term" value="C:membrane"/>
    <property type="evidence" value="ECO:0007669"/>
    <property type="project" value="InterPro"/>
</dbReference>
<evidence type="ECO:0000256" key="1">
    <source>
        <dbReference type="ARBA" id="ARBA00010634"/>
    </source>
</evidence>
<dbReference type="KEGG" id="lez:GLE_5238"/>
<name>A0A0S2DQ26_LYSEN</name>
<keyword evidence="2" id="KW-0732">Signal</keyword>
<evidence type="ECO:0000313" key="5">
    <source>
        <dbReference type="Proteomes" id="UP000061569"/>
    </source>
</evidence>
<sequence>MALAAHTVPAAAQDAAPVLPGDPSALTIDTAALAAAAQADAATQATDAGAPVLTDSARALDAAVAATDAAQAEALAGASAIADAQPAPAPDASLDYALAQVDPTAAATPPAEPAAAADDPRTQAERDFDALYGNPQGEYNPVADPTLPAPANVPGGYDPWEKYNRKMHRFNNAVDRGVAKPLARAYTKVVPRPIRLGVSNFFNNLGQPVSMVNALLQGKPKQAAQSLGRFALNTTLGIGGIFDPATAAKLPNRSEDFGQTLGVWGWKRSRYFELPFFGPRTVRDAFGAVGDAPLSPLRRIERDRIRIGLQGLQLVDIRAQLLPLDNLREGAEDEYALVRDSWMQRRDYQIFGDRLEKNGDTALPDYLQDDSNPSVPANAMPVMPTDGAGVR</sequence>
<accession>A0A0S2DQ26</accession>
<proteinExistence type="inferred from homology"/>